<protein>
    <submittedName>
        <fullName evidence="2">Uncharacterized protein</fullName>
    </submittedName>
</protein>
<organism evidence="1 2">
    <name type="scientific">Wuchereria bancrofti</name>
    <dbReference type="NCBI Taxonomy" id="6293"/>
    <lineage>
        <taxon>Eukaryota</taxon>
        <taxon>Metazoa</taxon>
        <taxon>Ecdysozoa</taxon>
        <taxon>Nematoda</taxon>
        <taxon>Chromadorea</taxon>
        <taxon>Rhabditida</taxon>
        <taxon>Spirurina</taxon>
        <taxon>Spiruromorpha</taxon>
        <taxon>Filarioidea</taxon>
        <taxon>Onchocercidae</taxon>
        <taxon>Wuchereria</taxon>
    </lineage>
</organism>
<accession>A0AAF5PZ73</accession>
<dbReference type="WBParaSite" id="mrna-Wban_07735">
    <property type="protein sequence ID" value="mrna-Wban_07735"/>
    <property type="gene ID" value="Wban_07735"/>
</dbReference>
<proteinExistence type="predicted"/>
<sequence>MDKNSIKGLEIVVKMLKGVIRSNWEVYTESFPETDENYSRKYWMRITLKWCKPYEIPSIIDCLEEFCDESFPEEWKPTICGLTRNNSVNSAAFPEQQNEGKYTKSTVFTNDITNTQKNYEKNNT</sequence>
<reference evidence="1" key="2">
    <citation type="journal article" date="2016" name="Mol. Ecol.">
        <title>Population genomics of the filarial nematode parasite Wuchereria bancrofti from mosquitoes.</title>
        <authorList>
            <person name="Small S.T."/>
            <person name="Reimer L.J."/>
            <person name="Tisch D.J."/>
            <person name="King C.L."/>
            <person name="Christensen B.M."/>
            <person name="Siba P.M."/>
            <person name="Kazura J.W."/>
            <person name="Serre D."/>
            <person name="Zimmerman P.A."/>
        </authorList>
    </citation>
    <scope>NUCLEOTIDE SEQUENCE</scope>
    <source>
        <strain evidence="1">pt0022</strain>
    </source>
</reference>
<reference evidence="2" key="3">
    <citation type="submission" date="2024-02" db="UniProtKB">
        <authorList>
            <consortium name="WormBaseParasite"/>
        </authorList>
    </citation>
    <scope>IDENTIFICATION</scope>
    <source>
        <strain evidence="2">pt0022</strain>
    </source>
</reference>
<dbReference type="Proteomes" id="UP000093561">
    <property type="component" value="Unassembled WGS sequence"/>
</dbReference>
<evidence type="ECO:0000313" key="2">
    <source>
        <dbReference type="WBParaSite" id="mrna-Wban_07735"/>
    </source>
</evidence>
<reference evidence="1" key="1">
    <citation type="submission" date="2015-03" db="EMBL/GenBank/DDBJ databases">
        <title>Wuchereria bancrofti Genome Sequencing Papua New Guinea Strain.</title>
        <authorList>
            <person name="Small S.T."/>
            <person name="Serre D."/>
            <person name="Zimmerman P.A."/>
        </authorList>
    </citation>
    <scope>NUCLEOTIDE SEQUENCE [LARGE SCALE GENOMIC DNA]</scope>
    <source>
        <strain evidence="1">pt0022</strain>
    </source>
</reference>
<evidence type="ECO:0000313" key="1">
    <source>
        <dbReference type="Proteomes" id="UP000093561"/>
    </source>
</evidence>
<name>A0AAF5PZ73_WUCBA</name>
<dbReference type="AlphaFoldDB" id="A0AAF5PZ73"/>